<reference evidence="4 5" key="1">
    <citation type="submission" date="2016-10" db="EMBL/GenBank/DDBJ databases">
        <authorList>
            <person name="de Groot N.N."/>
        </authorList>
    </citation>
    <scope>NUCLEOTIDE SEQUENCE [LARGE SCALE GENOMIC DNA]</scope>
    <source>
        <strain evidence="4 5">DSM 44778</strain>
    </source>
</reference>
<dbReference type="OrthoDB" id="9806910at2"/>
<dbReference type="PANTHER" id="PTHR11952:SF2">
    <property type="entry name" value="LD24639P"/>
    <property type="match status" value="1"/>
</dbReference>
<dbReference type="InterPro" id="IPR039741">
    <property type="entry name" value="UDP-sugar_pyrophosphorylase"/>
</dbReference>
<dbReference type="InterPro" id="IPR002618">
    <property type="entry name" value="UDPGP_fam"/>
</dbReference>
<dbReference type="EMBL" id="FORR01000035">
    <property type="protein sequence ID" value="SFJ90671.1"/>
    <property type="molecule type" value="Genomic_DNA"/>
</dbReference>
<keyword evidence="3" id="KW-0548">Nucleotidyltransferase</keyword>
<dbReference type="Proteomes" id="UP000199545">
    <property type="component" value="Unassembled WGS sequence"/>
</dbReference>
<comment type="similarity">
    <text evidence="1">Belongs to the UDPGP type 1 family.</text>
</comment>
<dbReference type="PANTHER" id="PTHR11952">
    <property type="entry name" value="UDP- GLUCOSE PYROPHOSPHORYLASE"/>
    <property type="match status" value="1"/>
</dbReference>
<organism evidence="4 5">
    <name type="scientific">Thermoflavimicrobium dichotomicum</name>
    <dbReference type="NCBI Taxonomy" id="46223"/>
    <lineage>
        <taxon>Bacteria</taxon>
        <taxon>Bacillati</taxon>
        <taxon>Bacillota</taxon>
        <taxon>Bacilli</taxon>
        <taxon>Bacillales</taxon>
        <taxon>Thermoactinomycetaceae</taxon>
        <taxon>Thermoflavimicrobium</taxon>
    </lineage>
</organism>
<evidence type="ECO:0000256" key="3">
    <source>
        <dbReference type="ARBA" id="ARBA00022695"/>
    </source>
</evidence>
<dbReference type="InterPro" id="IPR029044">
    <property type="entry name" value="Nucleotide-diphossugar_trans"/>
</dbReference>
<protein>
    <submittedName>
        <fullName evidence="4">UDP-N-acetylglucosamine/UDP-N-acetylgalactosamine diphosphorylase</fullName>
    </submittedName>
</protein>
<keyword evidence="5" id="KW-1185">Reference proteome</keyword>
<dbReference type="GO" id="GO:0070569">
    <property type="term" value="F:uridylyltransferase activity"/>
    <property type="evidence" value="ECO:0007669"/>
    <property type="project" value="InterPro"/>
</dbReference>
<dbReference type="STRING" id="46223.SAMN05421852_1358"/>
<proteinExistence type="inferred from homology"/>
<evidence type="ECO:0000256" key="2">
    <source>
        <dbReference type="ARBA" id="ARBA00022679"/>
    </source>
</evidence>
<dbReference type="RefSeq" id="WP_093231730.1">
    <property type="nucleotide sequence ID" value="NZ_FORR01000035.1"/>
</dbReference>
<dbReference type="AlphaFoldDB" id="A0A1I3V967"/>
<dbReference type="CDD" id="cd04193">
    <property type="entry name" value="UDPGlcNAc_PPase"/>
    <property type="match status" value="1"/>
</dbReference>
<dbReference type="Pfam" id="PF01704">
    <property type="entry name" value="UDPGP"/>
    <property type="match status" value="1"/>
</dbReference>
<gene>
    <name evidence="4" type="ORF">SAMN05421852_1358</name>
</gene>
<dbReference type="SUPFAM" id="SSF53448">
    <property type="entry name" value="Nucleotide-diphospho-sugar transferases"/>
    <property type="match status" value="1"/>
</dbReference>
<evidence type="ECO:0000256" key="1">
    <source>
        <dbReference type="ARBA" id="ARBA00010401"/>
    </source>
</evidence>
<accession>A0A1I3V967</accession>
<evidence type="ECO:0000313" key="4">
    <source>
        <dbReference type="EMBL" id="SFJ90671.1"/>
    </source>
</evidence>
<keyword evidence="2" id="KW-0808">Transferase</keyword>
<sequence length="457" mass="52286">MNNQSKYENIKNLLQKYKQEHLLNHYESLSLHEQESLLNEIQRIDFEKIVMLYNQIVNCNNDGEIEFKPLEAQNWGELDKKQKEHFNALGMDLIKNGKVASLVVAGGQGSRLGCDGPKGTYNIGLPSQKSLFQLQAERLINLSNKVNRFIPWYVMTNPENHEETLYFFKKNRFFGYPQHEIFFFKQDVLPALDMNGKILMSSPSQICFVPNGNGGCFSALKRSGGLNDLKQRGVEWLFYYNVDNALIKVADPGFIGYSHVKGHPIASKVIEKRNPDEKVGLFVLKNGRPSVIEYTELPENIKQQKNLSEQLLYNQANISIHLFHINFIEKVVDCNLPYRVAKKSIKTISGQVDAYKFELFIFDLFPYSKSMTIIKVNREEEFAPVKNKTGPDSPSTAKNLVLNLHRKWLLNAGIPEELIDDRVIEISPLVSYCGEGLSVDLVQNQLNPLVIERSQIK</sequence>
<name>A0A1I3V967_9BACL</name>
<dbReference type="Gene3D" id="3.90.550.10">
    <property type="entry name" value="Spore Coat Polysaccharide Biosynthesis Protein SpsA, Chain A"/>
    <property type="match status" value="1"/>
</dbReference>
<evidence type="ECO:0000313" key="5">
    <source>
        <dbReference type="Proteomes" id="UP000199545"/>
    </source>
</evidence>